<evidence type="ECO:0000313" key="2">
    <source>
        <dbReference type="Proteomes" id="UP000030673"/>
    </source>
</evidence>
<sequence>MLLYIHKWIYFILRIPQIPIKS</sequence>
<name>W7KAU5_PLAFO</name>
<accession>W7KAU5</accession>
<proteinExistence type="predicted"/>
<evidence type="ECO:0000313" key="1">
    <source>
        <dbReference type="EMBL" id="EWC86762.1"/>
    </source>
</evidence>
<organism evidence="1 2">
    <name type="scientific">Plasmodium falciparum (isolate NF54)</name>
    <dbReference type="NCBI Taxonomy" id="5843"/>
    <lineage>
        <taxon>Eukaryota</taxon>
        <taxon>Sar</taxon>
        <taxon>Alveolata</taxon>
        <taxon>Apicomplexa</taxon>
        <taxon>Aconoidasida</taxon>
        <taxon>Haemosporida</taxon>
        <taxon>Plasmodiidae</taxon>
        <taxon>Plasmodium</taxon>
        <taxon>Plasmodium (Laverania)</taxon>
    </lineage>
</organism>
<dbReference type="AlphaFoldDB" id="W7KAU5"/>
<protein>
    <submittedName>
        <fullName evidence="1">Uncharacterized protein</fullName>
    </submittedName>
</protein>
<gene>
    <name evidence="1" type="ORF">PFNF54_04315</name>
</gene>
<keyword evidence="2" id="KW-1185">Reference proteome</keyword>
<reference evidence="1 2" key="1">
    <citation type="submission" date="2013-02" db="EMBL/GenBank/DDBJ databases">
        <title>The Genome Sequence of Plasmodium falciparum NF54.</title>
        <authorList>
            <consortium name="The Broad Institute Genome Sequencing Platform"/>
            <consortium name="The Broad Institute Genome Sequencing Center for Infectious Disease"/>
            <person name="Neafsey D."/>
            <person name="Cheeseman I."/>
            <person name="Volkman S."/>
            <person name="Adams J."/>
            <person name="Walker B."/>
            <person name="Young S.K."/>
            <person name="Zeng Q."/>
            <person name="Gargeya S."/>
            <person name="Fitzgerald M."/>
            <person name="Haas B."/>
            <person name="Abouelleil A."/>
            <person name="Alvarado L."/>
            <person name="Arachchi H.M."/>
            <person name="Berlin A.M."/>
            <person name="Chapman S.B."/>
            <person name="Dewar J."/>
            <person name="Goldberg J."/>
            <person name="Griggs A."/>
            <person name="Gujja S."/>
            <person name="Hansen M."/>
            <person name="Howarth C."/>
            <person name="Imamovic A."/>
            <person name="Larimer J."/>
            <person name="McCowan C."/>
            <person name="Murphy C."/>
            <person name="Neiman D."/>
            <person name="Pearson M."/>
            <person name="Priest M."/>
            <person name="Roberts A."/>
            <person name="Saif S."/>
            <person name="Shea T."/>
            <person name="Sisk P."/>
            <person name="Sykes S."/>
            <person name="Wortman J."/>
            <person name="Nusbaum C."/>
            <person name="Birren B."/>
        </authorList>
    </citation>
    <scope>NUCLEOTIDE SEQUENCE [LARGE SCALE GENOMIC DNA]</scope>
    <source>
        <strain evidence="1 2">NF54</strain>
    </source>
</reference>
<dbReference type="EMBL" id="KE123862">
    <property type="protein sequence ID" value="EWC86762.1"/>
    <property type="molecule type" value="Genomic_DNA"/>
</dbReference>
<dbReference type="Proteomes" id="UP000030673">
    <property type="component" value="Unassembled WGS sequence"/>
</dbReference>